<evidence type="ECO:0000313" key="10">
    <source>
        <dbReference type="Proteomes" id="UP000246036"/>
    </source>
</evidence>
<feature type="region of interest" description="Disordered" evidence="6">
    <location>
        <begin position="37"/>
        <end position="148"/>
    </location>
</feature>
<proteinExistence type="predicted"/>
<evidence type="ECO:0000256" key="5">
    <source>
        <dbReference type="ARBA" id="ARBA00023088"/>
    </source>
</evidence>
<feature type="compositionally biased region" description="Basic residues" evidence="6">
    <location>
        <begin position="44"/>
        <end position="54"/>
    </location>
</feature>
<dbReference type="SUPFAM" id="SSF52058">
    <property type="entry name" value="L domain-like"/>
    <property type="match status" value="3"/>
</dbReference>
<keyword evidence="2" id="KW-0964">Secreted</keyword>
<feature type="compositionally biased region" description="Basic residues" evidence="6">
    <location>
        <begin position="1854"/>
        <end position="1867"/>
    </location>
</feature>
<feature type="transmembrane region" description="Helical" evidence="7">
    <location>
        <begin position="1919"/>
        <end position="1938"/>
    </location>
</feature>
<keyword evidence="3" id="KW-0732">Signal</keyword>
<keyword evidence="1" id="KW-0134">Cell wall</keyword>
<evidence type="ECO:0000256" key="2">
    <source>
        <dbReference type="ARBA" id="ARBA00022525"/>
    </source>
</evidence>
<evidence type="ECO:0000256" key="3">
    <source>
        <dbReference type="ARBA" id="ARBA00022729"/>
    </source>
</evidence>
<evidence type="ECO:0000256" key="6">
    <source>
        <dbReference type="SAM" id="MobiDB-lite"/>
    </source>
</evidence>
<name>A0ABN5LFE9_9LACO</name>
<keyword evidence="10" id="KW-1185">Reference proteome</keyword>
<dbReference type="Pfam" id="PF03382">
    <property type="entry name" value="DUF285"/>
    <property type="match status" value="5"/>
</dbReference>
<keyword evidence="7" id="KW-0472">Membrane</keyword>
<dbReference type="Pfam" id="PF06458">
    <property type="entry name" value="MucBP"/>
    <property type="match status" value="7"/>
</dbReference>
<dbReference type="InterPro" id="IPR011889">
    <property type="entry name" value="Liste_lipo_26"/>
</dbReference>
<dbReference type="Proteomes" id="UP000246036">
    <property type="component" value="Chromosome"/>
</dbReference>
<dbReference type="InterPro" id="IPR005046">
    <property type="entry name" value="DUF285"/>
</dbReference>
<dbReference type="Pfam" id="PF00746">
    <property type="entry name" value="Gram_pos_anchor"/>
    <property type="match status" value="1"/>
</dbReference>
<evidence type="ECO:0000259" key="8">
    <source>
        <dbReference type="PROSITE" id="PS50847"/>
    </source>
</evidence>
<dbReference type="RefSeq" id="WP_109586839.1">
    <property type="nucleotide sequence ID" value="NZ_CP029477.1"/>
</dbReference>
<dbReference type="InterPro" id="IPR019931">
    <property type="entry name" value="LPXTG_anchor"/>
</dbReference>
<evidence type="ECO:0000256" key="7">
    <source>
        <dbReference type="SAM" id="Phobius"/>
    </source>
</evidence>
<organism evidence="9 10">
    <name type="scientific">Lactobacillus kullabergensis</name>
    <dbReference type="NCBI Taxonomy" id="1218493"/>
    <lineage>
        <taxon>Bacteria</taxon>
        <taxon>Bacillati</taxon>
        <taxon>Bacillota</taxon>
        <taxon>Bacilli</taxon>
        <taxon>Lactobacillales</taxon>
        <taxon>Lactobacillaceae</taxon>
        <taxon>Lactobacillus</taxon>
    </lineage>
</organism>
<dbReference type="EMBL" id="CP029477">
    <property type="protein sequence ID" value="AWM76046.1"/>
    <property type="molecule type" value="Genomic_DNA"/>
</dbReference>
<reference evidence="9 10" key="1">
    <citation type="submission" date="2018-05" db="EMBL/GenBank/DDBJ databases">
        <title>Reference genomes for bee gut microbiota database.</title>
        <authorList>
            <person name="Ellegaard K.M."/>
        </authorList>
    </citation>
    <scope>NUCLEOTIDE SEQUENCE [LARGE SCALE GENOMIC DNA]</scope>
    <source>
        <strain evidence="9 10">ESL0186</strain>
    </source>
</reference>
<evidence type="ECO:0000256" key="4">
    <source>
        <dbReference type="ARBA" id="ARBA00022737"/>
    </source>
</evidence>
<dbReference type="InterPro" id="IPR032675">
    <property type="entry name" value="LRR_dom_sf"/>
</dbReference>
<keyword evidence="7" id="KW-1133">Transmembrane helix</keyword>
<feature type="region of interest" description="Disordered" evidence="6">
    <location>
        <begin position="1826"/>
        <end position="1914"/>
    </location>
</feature>
<accession>A0ABN5LFE9</accession>
<evidence type="ECO:0000256" key="1">
    <source>
        <dbReference type="ARBA" id="ARBA00022512"/>
    </source>
</evidence>
<gene>
    <name evidence="9" type="ORF">DKL58_08675</name>
</gene>
<feature type="compositionally biased region" description="Polar residues" evidence="6">
    <location>
        <begin position="78"/>
        <end position="121"/>
    </location>
</feature>
<feature type="compositionally biased region" description="Polar residues" evidence="6">
    <location>
        <begin position="136"/>
        <end position="148"/>
    </location>
</feature>
<keyword evidence="5" id="KW-0572">Peptidoglycan-anchor</keyword>
<dbReference type="PANTHER" id="PTHR13318">
    <property type="entry name" value="PARTNER OF PAIRED, ISOFORM B-RELATED"/>
    <property type="match status" value="1"/>
</dbReference>
<evidence type="ECO:0000313" key="9">
    <source>
        <dbReference type="EMBL" id="AWM76046.1"/>
    </source>
</evidence>
<dbReference type="Gene3D" id="3.80.10.10">
    <property type="entry name" value="Ribonuclease Inhibitor"/>
    <property type="match status" value="5"/>
</dbReference>
<dbReference type="NCBIfam" id="TIGR02167">
    <property type="entry name" value="Liste_lipo_26"/>
    <property type="match status" value="8"/>
</dbReference>
<feature type="compositionally biased region" description="Low complexity" evidence="6">
    <location>
        <begin position="1831"/>
        <end position="1847"/>
    </location>
</feature>
<feature type="compositionally biased region" description="Polar residues" evidence="6">
    <location>
        <begin position="1884"/>
        <end position="1912"/>
    </location>
</feature>
<protein>
    <recommendedName>
        <fullName evidence="8">Gram-positive cocci surface proteins LPxTG domain-containing protein</fullName>
    </recommendedName>
</protein>
<dbReference type="PROSITE" id="PS50847">
    <property type="entry name" value="GRAM_POS_ANCHORING"/>
    <property type="match status" value="1"/>
</dbReference>
<keyword evidence="7" id="KW-0812">Transmembrane</keyword>
<sequence length="1943" mass="211533">MNTHKNTNKQGEKILLGGVAAAALGLINAKPQTVKADNQNGTRATKKTVKRAVKTKLTYQSKTGSETDDETAEDGHTGQDSSSQTADSENTAGTSSSAPETGQGQAGTNSGTASEINQDVVINNEKADKHLAKPDQFNSAKVTRDGNTSISSTWNGIPVNFFNGKLAIGETNQDYSITINKKNPFAIDNVVTDDITEIDINAPIAITGTAQRLFSKLNNLVSIEGLKNLNTSQITNFSYMFADCPKLTTLDLSNFDTAKATSYSSMFSGDTTLTSVDLSNFTVTDNALTFNMFDSCSNLTKLNLGKGFKFTNYKDTKNNSLEQPGTWVNMGEGNGSLAKGTNQWSSADLMTNYQGDRDHDTYVRYTGGIVTVHRQDEEGKQLVDQDGKEIPDEKLFGNISDSVTIDTSKEFAGYKFKENKNSDIKAFISDPQTITLVYSTSKTDNTWEGVPFTFNNGVLSLGEKDKAYTINNTDNKDISISQNVNGITVDDITEIDINASIAIIGSANGVFKNLKNITSINGLDKLDTSQVTSMQQMFASCPKLIELDLSSFSTDKVTNYTGLFVNDTNLTSINLSNFTIADDAKMLIMFRFCSNLKKLVLGSGFKIPEIKGKPDSFLPDLGTWVNMGVDEGSPAKGTNQWSSADLMTNYQGDRDHDTYVRYTGGTVTVHRQDEEGKQLVDQDGKQIPDEKLFGNISDPVSVDTSKEIAGYTFKENKNSDVKAFTSDPQDITLVYSKSKTDNTWEGVPFTFNNGVLSLGEKGKTYTINNSDNKDISISQNVDGITVDDITEIDINAPIAILGSAQRLFCKLSNLVSIKGLKNLNTSQVTDMTKMFFGCTKIVSLDLSSFDTTNVTSFNTMFASDPSLTSVDLSSFTVANDATTMGMFVISEDDTPSLSKLILGKGFKFTTRNGRPNNSLNLPGTWVNMGEGDGSLAKGTNQWSSADLMTNYQGDRDHDTYVRYTGGIVTVHRQDEEGKQLVDQDGKEIPDEKLFGNISDSVTVDTSKEFAGYTFKENQNPTITAFISDPQTITLVYSKSKTDNTSDNTWEGVPYTFNNGVLSLGEKGKTYTIDNTAENEIGINNNISTVNTDNITEIDILGKITINGPADSLFDTLPKLTQINGLDNLITSNVTDMSYMFANCPKLVSLDLSSFDTSKVTFFSSMFYADTDLSSVNLSSFTITDDAILDGLFDSCTNLTKLTLGKGVKFPLDGEQPEDLLKQPGTWVNMSQDNGSLTKGTNQWSSADLITKYQGDRDHDTYVRYTGGIVTVHRQDEEGKQLVDQNGKEIPDEKLFGNISDSVSVDTSKEFAGYTFTENQNSDITAFKSDPQTITLVYSKSKTDNTSDNTWEGVPYTFNNGVLSLGEKGKNYKIENSGNKEKSYALDTRDISICQTIKGINIDEIKEIDLNANIAIIGSANGLFKNLKNLATIKGLSNLDTSQVTNMEQMFSNCLKLTALDLSSLNTDNVTSYSSMFSGDITLTSVDLSGFKVAANAQMTDMFSACSSLTKLTLGKDFMFTTPDNQPNNSLQQSGTWVNMGEGNGSLTKGANHWSSADFMTKYQGDRDHDTYVRYTGGTVTVHRQDENDNQLVPDEYLFGNISDPVTVDTSKEFAGYKFKENKNSDIKAFISDPQDITLVYTKNSTTPPTPVKAKPVTVYYKYKADNGELVEIPGTNPENFPKDTTTSVVGDHVPISFKSIEGYTPNSYQINNDNIVKSTNLPEVALAADPQSVTLIYTKSDNNNGSNTVNTGTTVTSPAAIAPAVTVHYQDEYGNTIAPDRVVQGRIGDGYTTGAETVSGYALKTRPDNATGFFNNSPQSVTYVYSKSAGNTTNPTPADNTTTAENEPTPIPTHKTKKSKAVKHHQTANKGLKERHQAKRQTKLAETNGNLNKAANDPQKVTQGNTTLPQTGTEKRSSLAMLALGSLALATALGAAWLNRKKN</sequence>
<keyword evidence="4" id="KW-0677">Repeat</keyword>
<dbReference type="InterPro" id="IPR009459">
    <property type="entry name" value="MucBP_dom"/>
</dbReference>
<feature type="domain" description="Gram-positive cocci surface proteins LPxTG" evidence="8">
    <location>
        <begin position="1908"/>
        <end position="1943"/>
    </location>
</feature>
<dbReference type="Gene3D" id="3.10.20.320">
    <property type="entry name" value="Putative peptidoglycan bound protein (lpxtg motif)"/>
    <property type="match status" value="6"/>
</dbReference>